<organism evidence="1 2">
    <name type="scientific">Naganishia onofrii</name>
    <dbReference type="NCBI Taxonomy" id="1851511"/>
    <lineage>
        <taxon>Eukaryota</taxon>
        <taxon>Fungi</taxon>
        <taxon>Dikarya</taxon>
        <taxon>Basidiomycota</taxon>
        <taxon>Agaricomycotina</taxon>
        <taxon>Tremellomycetes</taxon>
        <taxon>Filobasidiales</taxon>
        <taxon>Filobasidiaceae</taxon>
        <taxon>Naganishia</taxon>
    </lineage>
</organism>
<reference evidence="1" key="1">
    <citation type="submission" date="2023-04" db="EMBL/GenBank/DDBJ databases">
        <title>Draft Genome sequencing of Naganishia species isolated from polar environments using Oxford Nanopore Technology.</title>
        <authorList>
            <person name="Leo P."/>
            <person name="Venkateswaran K."/>
        </authorList>
    </citation>
    <scope>NUCLEOTIDE SEQUENCE</scope>
    <source>
        <strain evidence="1">DBVPG 5303</strain>
    </source>
</reference>
<evidence type="ECO:0000313" key="2">
    <source>
        <dbReference type="Proteomes" id="UP001234202"/>
    </source>
</evidence>
<accession>A0ACC2XES5</accession>
<dbReference type="Proteomes" id="UP001234202">
    <property type="component" value="Unassembled WGS sequence"/>
</dbReference>
<protein>
    <submittedName>
        <fullName evidence="1">Uncharacterized protein</fullName>
    </submittedName>
</protein>
<sequence length="263" mass="29308">MRRWLSKHEVPDSDPYAPPAHWPILIPTGPQSEAQHIPDLDYVPSKKVVIDYSARTPPSAVPSGETRKVDGELYAVCRLPDDHESLIDTVESLFSMSPSGSVGPYSSPDYVGRGQLSVSPPVMPFVDYDVDTSRKQAVKEGLEHGKETNKDSEMDRAPYEATPSPPARWGLCEPITSHLSDKASVSPTSTDERQWDERCQAEMRGKETSEHQTSNRHTIAESSPFEEAQRPPWFGCTVRQRYEEVIEDSSSGEDEIVSLVNLL</sequence>
<gene>
    <name evidence="1" type="ORF">QFC24_004471</name>
</gene>
<proteinExistence type="predicted"/>
<evidence type="ECO:0000313" key="1">
    <source>
        <dbReference type="EMBL" id="KAJ9121889.1"/>
    </source>
</evidence>
<dbReference type="EMBL" id="JASBWV010000016">
    <property type="protein sequence ID" value="KAJ9121889.1"/>
    <property type="molecule type" value="Genomic_DNA"/>
</dbReference>
<name>A0ACC2XES5_9TREE</name>
<keyword evidence="2" id="KW-1185">Reference proteome</keyword>
<comment type="caution">
    <text evidence="1">The sequence shown here is derived from an EMBL/GenBank/DDBJ whole genome shotgun (WGS) entry which is preliminary data.</text>
</comment>